<evidence type="ECO:0000313" key="7">
    <source>
        <dbReference type="Proteomes" id="UP001597045"/>
    </source>
</evidence>
<protein>
    <submittedName>
        <fullName evidence="6">FAD-dependent oxidoreductase</fullName>
    </submittedName>
</protein>
<dbReference type="Gene3D" id="3.50.50.60">
    <property type="entry name" value="FAD/NAD(P)-binding domain"/>
    <property type="match status" value="1"/>
</dbReference>
<evidence type="ECO:0000313" key="6">
    <source>
        <dbReference type="EMBL" id="MFD1045406.1"/>
    </source>
</evidence>
<evidence type="ECO:0000256" key="1">
    <source>
        <dbReference type="ARBA" id="ARBA00022630"/>
    </source>
</evidence>
<dbReference type="InterPro" id="IPR036188">
    <property type="entry name" value="FAD/NAD-bd_sf"/>
</dbReference>
<accession>A0ABW3M3Z1</accession>
<dbReference type="EMBL" id="JBHTIS010000289">
    <property type="protein sequence ID" value="MFD1045406.1"/>
    <property type="molecule type" value="Genomic_DNA"/>
</dbReference>
<feature type="domain" description="FAD-binding" evidence="5">
    <location>
        <begin position="5"/>
        <end position="160"/>
    </location>
</feature>
<sequence length="164" mass="17515">MTPRIAVVGAGPGGLTCARVLQMNHVDVTVLEQEQAPDSRAQGGSLDLHADSGQVALKAAGLYDQFMALARPEGQESRLVDPVTAELVRHEMPDGDFKPEIDRGQLRTLLLDSLAEGTVQWGRAVRAVGPTGEILFADNTKNRYDLVIGADGAWSRVRAAGQTV</sequence>
<dbReference type="InterPro" id="IPR002938">
    <property type="entry name" value="FAD-bd"/>
</dbReference>
<evidence type="ECO:0000256" key="4">
    <source>
        <dbReference type="ARBA" id="ARBA00023033"/>
    </source>
</evidence>
<keyword evidence="3" id="KW-0560">Oxidoreductase</keyword>
<dbReference type="PRINTS" id="PR00420">
    <property type="entry name" value="RNGMNOXGNASE"/>
</dbReference>
<dbReference type="SUPFAM" id="SSF51905">
    <property type="entry name" value="FAD/NAD(P)-binding domain"/>
    <property type="match status" value="1"/>
</dbReference>
<dbReference type="Pfam" id="PF01494">
    <property type="entry name" value="FAD_binding_3"/>
    <property type="match status" value="1"/>
</dbReference>
<name>A0ABW3M3Z1_9PSEU</name>
<dbReference type="Proteomes" id="UP001597045">
    <property type="component" value="Unassembled WGS sequence"/>
</dbReference>
<comment type="caution">
    <text evidence="6">The sequence shown here is derived from an EMBL/GenBank/DDBJ whole genome shotgun (WGS) entry which is preliminary data.</text>
</comment>
<gene>
    <name evidence="6" type="ORF">ACFQ1S_07295</name>
</gene>
<dbReference type="PANTHER" id="PTHR46972">
    <property type="entry name" value="MONOOXYGENASE ASQM-RELATED"/>
    <property type="match status" value="1"/>
</dbReference>
<organism evidence="6 7">
    <name type="scientific">Kibdelosporangium lantanae</name>
    <dbReference type="NCBI Taxonomy" id="1497396"/>
    <lineage>
        <taxon>Bacteria</taxon>
        <taxon>Bacillati</taxon>
        <taxon>Actinomycetota</taxon>
        <taxon>Actinomycetes</taxon>
        <taxon>Pseudonocardiales</taxon>
        <taxon>Pseudonocardiaceae</taxon>
        <taxon>Kibdelosporangium</taxon>
    </lineage>
</organism>
<keyword evidence="1" id="KW-0285">Flavoprotein</keyword>
<evidence type="ECO:0000259" key="5">
    <source>
        <dbReference type="Pfam" id="PF01494"/>
    </source>
</evidence>
<proteinExistence type="predicted"/>
<evidence type="ECO:0000256" key="2">
    <source>
        <dbReference type="ARBA" id="ARBA00022827"/>
    </source>
</evidence>
<keyword evidence="4" id="KW-0503">Monooxygenase</keyword>
<keyword evidence="7" id="KW-1185">Reference proteome</keyword>
<evidence type="ECO:0000256" key="3">
    <source>
        <dbReference type="ARBA" id="ARBA00023002"/>
    </source>
</evidence>
<dbReference type="PANTHER" id="PTHR46972:SF1">
    <property type="entry name" value="FAD DEPENDENT OXIDOREDUCTASE DOMAIN-CONTAINING PROTEIN"/>
    <property type="match status" value="1"/>
</dbReference>
<reference evidence="7" key="1">
    <citation type="journal article" date="2019" name="Int. J. Syst. Evol. Microbiol.">
        <title>The Global Catalogue of Microorganisms (GCM) 10K type strain sequencing project: providing services to taxonomists for standard genome sequencing and annotation.</title>
        <authorList>
            <consortium name="The Broad Institute Genomics Platform"/>
            <consortium name="The Broad Institute Genome Sequencing Center for Infectious Disease"/>
            <person name="Wu L."/>
            <person name="Ma J."/>
        </authorList>
    </citation>
    <scope>NUCLEOTIDE SEQUENCE [LARGE SCALE GENOMIC DNA]</scope>
    <source>
        <strain evidence="7">JCM 31486</strain>
    </source>
</reference>
<keyword evidence="2" id="KW-0274">FAD</keyword>